<dbReference type="PANTHER" id="PTHR13789">
    <property type="entry name" value="MONOOXYGENASE"/>
    <property type="match status" value="1"/>
</dbReference>
<dbReference type="PRINTS" id="PR00420">
    <property type="entry name" value="RNGMNOXGNASE"/>
</dbReference>
<dbReference type="AlphaFoldDB" id="A0A154M489"/>
<evidence type="ECO:0000256" key="1">
    <source>
        <dbReference type="ARBA" id="ARBA00001974"/>
    </source>
</evidence>
<evidence type="ECO:0000256" key="4">
    <source>
        <dbReference type="ARBA" id="ARBA00023002"/>
    </source>
</evidence>
<accession>A0A154M489</accession>
<dbReference type="EMBL" id="LQCI01000052">
    <property type="protein sequence ID" value="KZB79187.1"/>
    <property type="molecule type" value="Genomic_DNA"/>
</dbReference>
<dbReference type="InterPro" id="IPR050493">
    <property type="entry name" value="FAD-dep_Monooxygenase_BioMet"/>
</dbReference>
<dbReference type="Pfam" id="PF01494">
    <property type="entry name" value="FAD_binding_3"/>
    <property type="match status" value="1"/>
</dbReference>
<evidence type="ECO:0000313" key="9">
    <source>
        <dbReference type="Proteomes" id="UP000076321"/>
    </source>
</evidence>
<comment type="cofactor">
    <cofactor evidence="1">
        <name>FAD</name>
        <dbReference type="ChEBI" id="CHEBI:57692"/>
    </cofactor>
</comment>
<dbReference type="SUPFAM" id="SSF54373">
    <property type="entry name" value="FAD-linked reductases, C-terminal domain"/>
    <property type="match status" value="1"/>
</dbReference>
<name>A0A154M489_9PSEU</name>
<keyword evidence="10" id="KW-1185">Reference proteome</keyword>
<evidence type="ECO:0000313" key="10">
    <source>
        <dbReference type="Proteomes" id="UP000186883"/>
    </source>
</evidence>
<evidence type="ECO:0000256" key="2">
    <source>
        <dbReference type="ARBA" id="ARBA00022630"/>
    </source>
</evidence>
<protein>
    <recommendedName>
        <fullName evidence="6">FAD-binding domain-containing protein</fullName>
    </recommendedName>
</protein>
<evidence type="ECO:0000313" key="7">
    <source>
        <dbReference type="EMBL" id="KZB79187.1"/>
    </source>
</evidence>
<proteinExistence type="predicted"/>
<feature type="domain" description="FAD-binding" evidence="6">
    <location>
        <begin position="10"/>
        <end position="353"/>
    </location>
</feature>
<keyword evidence="4" id="KW-0560">Oxidoreductase</keyword>
<dbReference type="InterPro" id="IPR036188">
    <property type="entry name" value="FAD/NAD-bd_sf"/>
</dbReference>
<reference evidence="8 10" key="2">
    <citation type="submission" date="2016-11" db="EMBL/GenBank/DDBJ databases">
        <title>Genome sequencing of Amycolatopsis regifaucium.</title>
        <authorList>
            <person name="Mayilraj S."/>
            <person name="Kaur N."/>
        </authorList>
    </citation>
    <scope>NUCLEOTIDE SEQUENCE [LARGE SCALE GENOMIC DNA]</scope>
    <source>
        <strain evidence="8 10">GY080</strain>
    </source>
</reference>
<reference evidence="7 9" key="1">
    <citation type="submission" date="2015-12" db="EMBL/GenBank/DDBJ databases">
        <title>Amycolatopsis regifaucium genome sequencing and assembly.</title>
        <authorList>
            <person name="Mayilraj S."/>
        </authorList>
    </citation>
    <scope>NUCLEOTIDE SEQUENCE [LARGE SCALE GENOMIC DNA]</scope>
    <source>
        <strain evidence="7 9">GY080</strain>
    </source>
</reference>
<comment type="caution">
    <text evidence="7">The sequence shown here is derived from an EMBL/GenBank/DDBJ whole genome shotgun (WGS) entry which is preliminary data.</text>
</comment>
<dbReference type="Proteomes" id="UP000076321">
    <property type="component" value="Unassembled WGS sequence"/>
</dbReference>
<dbReference type="GO" id="GO:0071949">
    <property type="term" value="F:FAD binding"/>
    <property type="evidence" value="ECO:0007669"/>
    <property type="project" value="InterPro"/>
</dbReference>
<dbReference type="RefSeq" id="WP_061981045.1">
    <property type="nucleotide sequence ID" value="NZ_FOPQ01000002.1"/>
</dbReference>
<keyword evidence="3" id="KW-0274">FAD</keyword>
<dbReference type="InterPro" id="IPR002938">
    <property type="entry name" value="FAD-bd"/>
</dbReference>
<dbReference type="EMBL" id="LOBU02000013">
    <property type="protein sequence ID" value="OKA07371.1"/>
    <property type="molecule type" value="Genomic_DNA"/>
</dbReference>
<dbReference type="Proteomes" id="UP000186883">
    <property type="component" value="Unassembled WGS sequence"/>
</dbReference>
<sequence length="402" mass="43029">MIAAQASPRVAVVGAGIGGLAAAVALRRRGLEPTLYDQAEEFAEVGAGVAIGANASRLLERLGLGDALRADAVLPSHAQFHRWAGGEVFCSHELGDHYTGRFGSPYYTVHRGHLHRLLLDGFADGALHLGHKCVSVTEDADGVELVFDNGVTTRADIVIGADGVHSALREALWGPQEATFSGTSGLRGLTPIDHLPPGPGFDPRKPALWLFPGPGRHFICYPVSGGRLINFLGVVPDRHWTRESWVTRGDVGEAVAAFDGWNTVVTSILARARNIGKWALYDREPLSRWSTSRVTLLGDAAHAMLPHHGQGANQAIEDAVVLAGQLAGVGEPAGIAEALRRYEALRKPRSRQLQIGSRTNGECFQVPDGPEAEKRDERLTHLADNVAWIHGFDAEAELGLGV</sequence>
<evidence type="ECO:0000259" key="6">
    <source>
        <dbReference type="Pfam" id="PF01494"/>
    </source>
</evidence>
<gene>
    <name evidence="8" type="ORF">ATP06_0216110</name>
    <name evidence="7" type="ORF">AVL48_16425</name>
</gene>
<dbReference type="OrthoDB" id="9782160at2"/>
<dbReference type="PANTHER" id="PTHR13789:SF318">
    <property type="entry name" value="GERANYLGERANYL DIPHOSPHATE REDUCTASE"/>
    <property type="match status" value="1"/>
</dbReference>
<keyword evidence="2" id="KW-0285">Flavoprotein</keyword>
<evidence type="ECO:0000256" key="5">
    <source>
        <dbReference type="ARBA" id="ARBA00023033"/>
    </source>
</evidence>
<dbReference type="Gene3D" id="3.50.50.60">
    <property type="entry name" value="FAD/NAD(P)-binding domain"/>
    <property type="match status" value="1"/>
</dbReference>
<dbReference type="GO" id="GO:0004497">
    <property type="term" value="F:monooxygenase activity"/>
    <property type="evidence" value="ECO:0007669"/>
    <property type="project" value="UniProtKB-KW"/>
</dbReference>
<evidence type="ECO:0000313" key="8">
    <source>
        <dbReference type="EMBL" id="OKA07371.1"/>
    </source>
</evidence>
<evidence type="ECO:0000256" key="3">
    <source>
        <dbReference type="ARBA" id="ARBA00022827"/>
    </source>
</evidence>
<organism evidence="7 9">
    <name type="scientific">Amycolatopsis regifaucium</name>
    <dbReference type="NCBI Taxonomy" id="546365"/>
    <lineage>
        <taxon>Bacteria</taxon>
        <taxon>Bacillati</taxon>
        <taxon>Actinomycetota</taxon>
        <taxon>Actinomycetes</taxon>
        <taxon>Pseudonocardiales</taxon>
        <taxon>Pseudonocardiaceae</taxon>
        <taxon>Amycolatopsis</taxon>
    </lineage>
</organism>
<keyword evidence="5" id="KW-0503">Monooxygenase</keyword>
<dbReference type="SUPFAM" id="SSF51905">
    <property type="entry name" value="FAD/NAD(P)-binding domain"/>
    <property type="match status" value="1"/>
</dbReference>